<dbReference type="Gene3D" id="3.40.50.10800">
    <property type="entry name" value="NadA-like"/>
    <property type="match status" value="3"/>
</dbReference>
<evidence type="ECO:0000256" key="3">
    <source>
        <dbReference type="ARBA" id="ARBA00012669"/>
    </source>
</evidence>
<dbReference type="PANTHER" id="PTHR30573:SF0">
    <property type="entry name" value="QUINOLINATE SYNTHASE, CHLOROPLASTIC"/>
    <property type="match status" value="1"/>
</dbReference>
<gene>
    <name evidence="11" type="primary">nadA</name>
    <name evidence="11" type="ORF">FYJ68_04860</name>
</gene>
<comment type="pathway">
    <text evidence="2">Cofactor biosynthesis; NAD(+) biosynthesis; quinolinate from iminoaspartate: step 1/1.</text>
</comment>
<keyword evidence="6" id="KW-0808">Transferase</keyword>
<dbReference type="Proteomes" id="UP000469325">
    <property type="component" value="Unassembled WGS sequence"/>
</dbReference>
<dbReference type="PANTHER" id="PTHR30573">
    <property type="entry name" value="QUINOLINATE SYNTHETASE A"/>
    <property type="match status" value="1"/>
</dbReference>
<dbReference type="SUPFAM" id="SSF142754">
    <property type="entry name" value="NadA-like"/>
    <property type="match status" value="1"/>
</dbReference>
<organism evidence="11 12">
    <name type="scientific">Olsenella porci</name>
    <dbReference type="NCBI Taxonomy" id="2652279"/>
    <lineage>
        <taxon>Bacteria</taxon>
        <taxon>Bacillati</taxon>
        <taxon>Actinomycetota</taxon>
        <taxon>Coriobacteriia</taxon>
        <taxon>Coriobacteriales</taxon>
        <taxon>Atopobiaceae</taxon>
        <taxon>Olsenella</taxon>
    </lineage>
</organism>
<dbReference type="InterPro" id="IPR003473">
    <property type="entry name" value="NadA"/>
</dbReference>
<accession>A0A6N7XAM0</accession>
<sequence>MAAQVEELKRQHDAVVLAHYYVPAATQALADHVGDSFYLARLARTLDCKTIVLAGVSFMAEAVKMLNPSRTVLNPEPRANCPMAHMVRKADVDAVRERYDDLAVVCYVNSTAQIKSWSDVCVTSSNAVKVVGELPQHNILFIPDMNLGRYVREQLPQKNVILNRGYCPTHQRIIPQEVEQLELEHPEAEVCAHPECSEEVLREADFVGSTKQIIEHIANGDGREYIVLTVVGVAAEITRLTEGQDKRVYFPATPPICPNMAMVGPEKVLRALQTGEGEVELPDCADRAAAPLERMLELAAR</sequence>
<dbReference type="NCBIfam" id="NF006878">
    <property type="entry name" value="PRK09375.1-2"/>
    <property type="match status" value="1"/>
</dbReference>
<dbReference type="AlphaFoldDB" id="A0A6N7XAM0"/>
<keyword evidence="4" id="KW-0004">4Fe-4S</keyword>
<proteinExistence type="predicted"/>
<evidence type="ECO:0000256" key="8">
    <source>
        <dbReference type="ARBA" id="ARBA00023004"/>
    </source>
</evidence>
<comment type="cofactor">
    <cofactor evidence="1">
        <name>[4Fe-4S] cluster</name>
        <dbReference type="ChEBI" id="CHEBI:49883"/>
    </cofactor>
</comment>
<dbReference type="GO" id="GO:0005829">
    <property type="term" value="C:cytosol"/>
    <property type="evidence" value="ECO:0007669"/>
    <property type="project" value="TreeGrafter"/>
</dbReference>
<reference evidence="11 12" key="1">
    <citation type="submission" date="2019-08" db="EMBL/GenBank/DDBJ databases">
        <title>In-depth cultivation of the pig gut microbiome towards novel bacterial diversity and tailored functional studies.</title>
        <authorList>
            <person name="Wylensek D."/>
            <person name="Hitch T.C.A."/>
            <person name="Clavel T."/>
        </authorList>
    </citation>
    <scope>NUCLEOTIDE SEQUENCE [LARGE SCALE GENOMIC DNA]</scope>
    <source>
        <strain evidence="11 12">CA-Schmier-601-WT-1</strain>
    </source>
</reference>
<evidence type="ECO:0000256" key="1">
    <source>
        <dbReference type="ARBA" id="ARBA00001966"/>
    </source>
</evidence>
<name>A0A6N7XAM0_9ACTN</name>
<keyword evidence="12" id="KW-1185">Reference proteome</keyword>
<evidence type="ECO:0000256" key="6">
    <source>
        <dbReference type="ARBA" id="ARBA00022679"/>
    </source>
</evidence>
<protein>
    <recommendedName>
        <fullName evidence="3 10">Quinolinate synthase</fullName>
        <ecNumber evidence="3 10">2.5.1.72</ecNumber>
    </recommendedName>
</protein>
<dbReference type="InterPro" id="IPR036094">
    <property type="entry name" value="NadA_sf"/>
</dbReference>
<evidence type="ECO:0000256" key="9">
    <source>
        <dbReference type="ARBA" id="ARBA00023014"/>
    </source>
</evidence>
<keyword evidence="5" id="KW-0662">Pyridine nucleotide biosynthesis</keyword>
<dbReference type="GO" id="GO:0034628">
    <property type="term" value="P:'de novo' NAD+ biosynthetic process from L-aspartate"/>
    <property type="evidence" value="ECO:0007669"/>
    <property type="project" value="TreeGrafter"/>
</dbReference>
<dbReference type="Pfam" id="PF02445">
    <property type="entry name" value="NadA"/>
    <property type="match status" value="1"/>
</dbReference>
<dbReference type="EMBL" id="VUNC01000003">
    <property type="protein sequence ID" value="MST72437.1"/>
    <property type="molecule type" value="Genomic_DNA"/>
</dbReference>
<evidence type="ECO:0000313" key="11">
    <source>
        <dbReference type="EMBL" id="MST72437.1"/>
    </source>
</evidence>
<keyword evidence="7" id="KW-0479">Metal-binding</keyword>
<evidence type="ECO:0000256" key="2">
    <source>
        <dbReference type="ARBA" id="ARBA00005065"/>
    </source>
</evidence>
<keyword evidence="9" id="KW-0411">Iron-sulfur</keyword>
<dbReference type="GO" id="GO:0008987">
    <property type="term" value="F:quinolinate synthetase A activity"/>
    <property type="evidence" value="ECO:0007669"/>
    <property type="project" value="UniProtKB-UniRule"/>
</dbReference>
<evidence type="ECO:0000256" key="10">
    <source>
        <dbReference type="NCBIfam" id="TIGR00550"/>
    </source>
</evidence>
<dbReference type="GO" id="GO:0046872">
    <property type="term" value="F:metal ion binding"/>
    <property type="evidence" value="ECO:0007669"/>
    <property type="project" value="UniProtKB-KW"/>
</dbReference>
<evidence type="ECO:0000256" key="7">
    <source>
        <dbReference type="ARBA" id="ARBA00022723"/>
    </source>
</evidence>
<dbReference type="NCBIfam" id="TIGR00550">
    <property type="entry name" value="nadA"/>
    <property type="match status" value="1"/>
</dbReference>
<evidence type="ECO:0000256" key="4">
    <source>
        <dbReference type="ARBA" id="ARBA00022485"/>
    </source>
</evidence>
<keyword evidence="8" id="KW-0408">Iron</keyword>
<dbReference type="GO" id="GO:0051539">
    <property type="term" value="F:4 iron, 4 sulfur cluster binding"/>
    <property type="evidence" value="ECO:0007669"/>
    <property type="project" value="UniProtKB-KW"/>
</dbReference>
<dbReference type="UniPathway" id="UPA00253">
    <property type="reaction ID" value="UER00327"/>
</dbReference>
<dbReference type="EC" id="2.5.1.72" evidence="3 10"/>
<evidence type="ECO:0000313" key="12">
    <source>
        <dbReference type="Proteomes" id="UP000469325"/>
    </source>
</evidence>
<evidence type="ECO:0000256" key="5">
    <source>
        <dbReference type="ARBA" id="ARBA00022642"/>
    </source>
</evidence>
<comment type="caution">
    <text evidence="11">The sequence shown here is derived from an EMBL/GenBank/DDBJ whole genome shotgun (WGS) entry which is preliminary data.</text>
</comment>